<reference evidence="3" key="1">
    <citation type="submission" date="2024-01" db="EMBL/GenBank/DDBJ databases">
        <title>Genome sequence of Mycoplasma ciconiae type strain DSM 25251.</title>
        <authorList>
            <person name="Spergser J."/>
        </authorList>
    </citation>
    <scope>NUCLEOTIDE SEQUENCE [LARGE SCALE GENOMIC DNA]</scope>
    <source>
        <strain evidence="3">DSM 25251</strain>
    </source>
</reference>
<dbReference type="SUPFAM" id="SSF56784">
    <property type="entry name" value="HAD-like"/>
    <property type="match status" value="1"/>
</dbReference>
<gene>
    <name evidence="3" type="ORF">V2E24_03075</name>
</gene>
<evidence type="ECO:0000313" key="4">
    <source>
        <dbReference type="Proteomes" id="UP001344817"/>
    </source>
</evidence>
<comment type="caution">
    <text evidence="3">The sequence shown here is derived from an EMBL/GenBank/DDBJ whole genome shotgun (WGS) entry which is preliminary data.</text>
</comment>
<name>A0ABU7MLY4_9BACT</name>
<dbReference type="Proteomes" id="UP001344817">
    <property type="component" value="Unassembled WGS sequence"/>
</dbReference>
<dbReference type="InterPro" id="IPR023214">
    <property type="entry name" value="HAD_sf"/>
</dbReference>
<organism evidence="3 4">
    <name type="scientific">Mycoplasmopsis ciconiae</name>
    <dbReference type="NCBI Taxonomy" id="561067"/>
    <lineage>
        <taxon>Bacteria</taxon>
        <taxon>Bacillati</taxon>
        <taxon>Mycoplasmatota</taxon>
        <taxon>Mycoplasmoidales</taxon>
        <taxon>Metamycoplasmataceae</taxon>
        <taxon>Mycoplasmopsis</taxon>
    </lineage>
</organism>
<dbReference type="Gene3D" id="3.40.50.1000">
    <property type="entry name" value="HAD superfamily/HAD-like"/>
    <property type="match status" value="1"/>
</dbReference>
<dbReference type="EMBL" id="JAZDWZ010000010">
    <property type="protein sequence ID" value="MEE3928545.1"/>
    <property type="molecule type" value="Genomic_DNA"/>
</dbReference>
<dbReference type="RefSeq" id="WP_330500958.1">
    <property type="nucleotide sequence ID" value="NZ_JAZDWZ010000010.1"/>
</dbReference>
<sequence length="385" mass="44138">MKLKNILLTSSLASTAIIPFLSLSCQDTSKEKELNDKISNLESQLDNKTKELEKAKEASKSYLFGLGNAWNSFAPEKIAMTLTEYSLAKHAFNVMSSQESISKNNVKVTEDSVVVTKPEKGKYIPVVFMDIDETVVNNYKFNNASFVKKHNNEPFKERIHSFVLDKKSDILAGAIEFIKHVWNNGGVVMFNSNREQENGKEATKQNLIALGLDEKYMPDFSWWLNGVSLDNKKNKNFKPWTTSTASRTNKEDRMNYVNDNSLDVNNDNNPIDFRVVMKLGDDINDFNDNFTRSNEASNNYQLTNDTLFKSQDGPRDLYGNLDLSIKEKFYNNKTNKWESKDWSSSYILIGGHIAHGSYLKRLFGTYEPTPEQVVELLQKYQWDKK</sequence>
<keyword evidence="4" id="KW-1185">Reference proteome</keyword>
<keyword evidence="1" id="KW-0732">Signal</keyword>
<accession>A0ABU7MLY4</accession>
<evidence type="ECO:0000256" key="1">
    <source>
        <dbReference type="ARBA" id="ARBA00022729"/>
    </source>
</evidence>
<dbReference type="InterPro" id="IPR036412">
    <property type="entry name" value="HAD-like_sf"/>
</dbReference>
<dbReference type="InterPro" id="IPR005519">
    <property type="entry name" value="Acid_phosphat_B-like"/>
</dbReference>
<proteinExistence type="predicted"/>
<evidence type="ECO:0000256" key="2">
    <source>
        <dbReference type="SAM" id="Coils"/>
    </source>
</evidence>
<dbReference type="PROSITE" id="PS51257">
    <property type="entry name" value="PROKAR_LIPOPROTEIN"/>
    <property type="match status" value="1"/>
</dbReference>
<keyword evidence="2" id="KW-0175">Coiled coil</keyword>
<dbReference type="Pfam" id="PF03767">
    <property type="entry name" value="Acid_phosphat_B"/>
    <property type="match status" value="1"/>
</dbReference>
<evidence type="ECO:0000313" key="3">
    <source>
        <dbReference type="EMBL" id="MEE3928545.1"/>
    </source>
</evidence>
<protein>
    <submittedName>
        <fullName evidence="3">HAD family acid phosphatase</fullName>
    </submittedName>
</protein>
<feature type="coiled-coil region" evidence="2">
    <location>
        <begin position="31"/>
        <end position="58"/>
    </location>
</feature>